<reference evidence="4" key="1">
    <citation type="submission" date="2021-05" db="EMBL/GenBank/DDBJ databases">
        <authorList>
            <person name="Arsene-Ploetze F."/>
        </authorList>
    </citation>
    <scope>NUCLEOTIDE SEQUENCE</scope>
    <source>
        <strain evidence="4">DSM 42138</strain>
    </source>
</reference>
<dbReference type="InterPro" id="IPR030400">
    <property type="entry name" value="Sedolisin_dom"/>
</dbReference>
<dbReference type="Gene3D" id="2.60.40.1120">
    <property type="entry name" value="Carboxypeptidase-like, regulatory domain"/>
    <property type="match status" value="4"/>
</dbReference>
<dbReference type="Gene3D" id="2.60.120.260">
    <property type="entry name" value="Galactose-binding domain-like"/>
    <property type="match status" value="1"/>
</dbReference>
<dbReference type="Pfam" id="PF13620">
    <property type="entry name" value="CarboxypepD_reg"/>
    <property type="match status" value="1"/>
</dbReference>
<sequence>MRNTRGPARRGPAAALGVGLALVLGLCQQIPAAATPPSPGAATPATAPTVHVCAAPKTGEAACMALRRTDVTARAGVVPMALPSGYGPADLHSAYGLPATGTGTPTVAVVDAYDDPNAEADLAVYRAQYGLPACTTANGCFRKTDQRGGSSHPAANPSWAGEISLDLDMVSAVAPNAHIVLVEADSALLTDLAAAENTAVLLGAGYVSNSYGGSEQPAVTSLDPAYDHPGVVITASTGDSGFGSSYPATSSHVTAVGGTTLARDSSTRGFAESAWSLGGSGCSAYFAKPSFQHDSACPKRSEADVSAVADPATGVAVYDSYEETGWGVFGGTSAAAPIVASVYALAGTPQSGTYPNSYPYQDIADLHDVTSGSNGGCGGGICTAGSGWDGPTGLGTPSGLAAFRAPGEQGQVSGKVTDSVTGNPVSGATVAVGDATATTGADGGYRLTLPTGDQTLAVSAFGYGQKTATTTVSQGADTVMDFTLVPQPKASVSGTVTDGSGQGWPLYAAITIPGRPGAPIYTDPLTGKFSVDLPTGTSYTLHAAAVARGYRPLDQTVDLTSAGTSPVTADLKLGIDQDLCYAPGYAADYTGGHSDFEGGSLPAGWTVTNSTALGGWAFDDISQPNQTGGTGGFAIVDAKKLGLGAGIQSDLDSPVYDLTNVDDPVIGFHSDYYEMYGNGVWVSLSTDGGTTWTQVWKANDGRGPKLETIPVPQAAHQSDVRIRFHYGLSTSWDYWWAIDDAFVGTRSCDAQTGGLVAGTITDANTGAALNGAKVTVDGASVTSAPDPGQGDGFYQLFVPATGDRQLTASDAHYATATRTLTVSRNTPVLGDAALTAGRITVKQTGLSTLATLGGKESTQLTVSNTGSAPAAVTIHERGAAFTADAAKANSTGQDRTGAPLKQVKGTFSPLSPTGAAAAQASPSKAAPEAAPADASWSSLADFPTAVMDSNAGTYQGKVYSFGGASSATARDTGYVYDTQSGNWTATATMPEPRDAGAGAFIDGKYYLTGGWGNSGPTLTTLDIYDPVTDTWTTGAPIPHGYGGSGTAVLGGRLYVVGGCDATTCGHTDVQIYDPASNTWSRGANYPLPVAWEACGGITGSLYCAGGDSTTATYWAAYTYDPAADAWTSVARMPVDLWGGSYTAANGTLVVSGGVTGNNTLVTNQGWAYDPAADSWQPVPNAPVTLYRSAGACGLYRIGGSAGSFTTVATSEMLPGYDQCTESSDVNWLSESPASLTVQPGQSVTVTVGTDASAIAQPGTYSAQLVLDHNTPYGTPLVGVTMTVAPPKTWGRITGTVSGAGCTATSPLAGAVVEIDSASADYAVTTSADGGFVYWVNTRNSPFQVTAAADRWRPQTQKVKLKAGATATLAFTLQPLAACG</sequence>
<dbReference type="SUPFAM" id="SSF49899">
    <property type="entry name" value="Concanavalin A-like lectins/glucanases"/>
    <property type="match status" value="1"/>
</dbReference>
<dbReference type="Gene3D" id="3.40.50.200">
    <property type="entry name" value="Peptidase S8/S53 domain"/>
    <property type="match status" value="1"/>
</dbReference>
<dbReference type="SMART" id="SM00612">
    <property type="entry name" value="Kelch"/>
    <property type="match status" value="5"/>
</dbReference>
<dbReference type="RefSeq" id="WP_308208241.1">
    <property type="nucleotide sequence ID" value="NZ_CAJSLV010000001.1"/>
</dbReference>
<dbReference type="CDD" id="cd04056">
    <property type="entry name" value="Peptidases_S53"/>
    <property type="match status" value="1"/>
</dbReference>
<organism evidence="4 5">
    <name type="scientific">Actinacidiphila cocklensis</name>
    <dbReference type="NCBI Taxonomy" id="887465"/>
    <lineage>
        <taxon>Bacteria</taxon>
        <taxon>Bacillati</taxon>
        <taxon>Actinomycetota</taxon>
        <taxon>Actinomycetes</taxon>
        <taxon>Kitasatosporales</taxon>
        <taxon>Streptomycetaceae</taxon>
        <taxon>Actinacidiphila</taxon>
    </lineage>
</organism>
<feature type="domain" description="Peptidase S53" evidence="3">
    <location>
        <begin position="85"/>
        <end position="409"/>
    </location>
</feature>
<dbReference type="EMBL" id="CAJSLV010000001">
    <property type="protein sequence ID" value="CAG6390621.1"/>
    <property type="molecule type" value="Genomic_DNA"/>
</dbReference>
<protein>
    <submittedName>
        <fullName evidence="4">Kelch motif-containing protein</fullName>
    </submittedName>
</protein>
<dbReference type="SUPFAM" id="SSF49464">
    <property type="entry name" value="Carboxypeptidase regulatory domain-like"/>
    <property type="match status" value="3"/>
</dbReference>
<accession>A0A9W4DMH3</accession>
<dbReference type="InterPro" id="IPR011043">
    <property type="entry name" value="Gal_Oxase/kelch_b-propeller"/>
</dbReference>
<dbReference type="PANTHER" id="PTHR45632">
    <property type="entry name" value="LD33804P"/>
    <property type="match status" value="1"/>
</dbReference>
<gene>
    <name evidence="4" type="ORF">SCOCK_10089</name>
</gene>
<dbReference type="PROSITE" id="PS51695">
    <property type="entry name" value="SEDOLISIN"/>
    <property type="match status" value="1"/>
</dbReference>
<feature type="signal peptide" evidence="2">
    <location>
        <begin position="1"/>
        <end position="34"/>
    </location>
</feature>
<dbReference type="GO" id="GO:0006508">
    <property type="term" value="P:proteolysis"/>
    <property type="evidence" value="ECO:0007669"/>
    <property type="project" value="InterPro"/>
</dbReference>
<dbReference type="SUPFAM" id="SSF52743">
    <property type="entry name" value="Subtilisin-like"/>
    <property type="match status" value="1"/>
</dbReference>
<evidence type="ECO:0000256" key="2">
    <source>
        <dbReference type="SAM" id="SignalP"/>
    </source>
</evidence>
<feature type="region of interest" description="Disordered" evidence="1">
    <location>
        <begin position="906"/>
        <end position="929"/>
    </location>
</feature>
<name>A0A9W4DMH3_9ACTN</name>
<dbReference type="InterPro" id="IPR008969">
    <property type="entry name" value="CarboxyPept-like_regulatory"/>
</dbReference>
<dbReference type="InterPro" id="IPR013320">
    <property type="entry name" value="ConA-like_dom_sf"/>
</dbReference>
<feature type="chain" id="PRO_5040964936" evidence="2">
    <location>
        <begin position="35"/>
        <end position="1379"/>
    </location>
</feature>
<dbReference type="InterPro" id="IPR015915">
    <property type="entry name" value="Kelch-typ_b-propeller"/>
</dbReference>
<dbReference type="PANTHER" id="PTHR45632:SF5">
    <property type="entry name" value="KELCH-LIKE PROTEIN 22"/>
    <property type="match status" value="1"/>
</dbReference>
<dbReference type="InterPro" id="IPR036852">
    <property type="entry name" value="Peptidase_S8/S53_dom_sf"/>
</dbReference>
<feature type="compositionally biased region" description="Low complexity" evidence="1">
    <location>
        <begin position="909"/>
        <end position="929"/>
    </location>
</feature>
<comment type="caution">
    <text evidence="4">The sequence shown here is derived from an EMBL/GenBank/DDBJ whole genome shotgun (WGS) entry which is preliminary data.</text>
</comment>
<proteinExistence type="predicted"/>
<dbReference type="Gene3D" id="2.120.10.80">
    <property type="entry name" value="Kelch-type beta propeller"/>
    <property type="match status" value="2"/>
</dbReference>
<evidence type="ECO:0000259" key="3">
    <source>
        <dbReference type="PROSITE" id="PS51695"/>
    </source>
</evidence>
<dbReference type="InterPro" id="IPR006652">
    <property type="entry name" value="Kelch_1"/>
</dbReference>
<dbReference type="GO" id="GO:0004252">
    <property type="term" value="F:serine-type endopeptidase activity"/>
    <property type="evidence" value="ECO:0007669"/>
    <property type="project" value="InterPro"/>
</dbReference>
<evidence type="ECO:0000313" key="5">
    <source>
        <dbReference type="Proteomes" id="UP001152519"/>
    </source>
</evidence>
<dbReference type="Pfam" id="PF24681">
    <property type="entry name" value="Kelch_KLHDC2_KLHL20_DRC7"/>
    <property type="match status" value="1"/>
</dbReference>
<evidence type="ECO:0000256" key="1">
    <source>
        <dbReference type="SAM" id="MobiDB-lite"/>
    </source>
</evidence>
<dbReference type="SUPFAM" id="SSF50965">
    <property type="entry name" value="Galactose oxidase, central domain"/>
    <property type="match status" value="1"/>
</dbReference>
<dbReference type="Proteomes" id="UP001152519">
    <property type="component" value="Unassembled WGS sequence"/>
</dbReference>
<keyword evidence="5" id="KW-1185">Reference proteome</keyword>
<evidence type="ECO:0000313" key="4">
    <source>
        <dbReference type="EMBL" id="CAG6390621.1"/>
    </source>
</evidence>
<keyword evidence="2" id="KW-0732">Signal</keyword>